<evidence type="ECO:0000313" key="3">
    <source>
        <dbReference type="Proteomes" id="UP000030700"/>
    </source>
</evidence>
<protein>
    <submittedName>
        <fullName evidence="2">Glycosyl transferase family 2</fullName>
    </submittedName>
</protein>
<dbReference type="SUPFAM" id="SSF53448">
    <property type="entry name" value="Nucleotide-diphospho-sugar transferases"/>
    <property type="match status" value="1"/>
</dbReference>
<dbReference type="Gene3D" id="3.90.550.10">
    <property type="entry name" value="Spore Coat Polysaccharide Biosynthesis Protein SpsA, Chain A"/>
    <property type="match status" value="1"/>
</dbReference>
<dbReference type="PANTHER" id="PTHR43179">
    <property type="entry name" value="RHAMNOSYLTRANSFERASE WBBL"/>
    <property type="match status" value="1"/>
</dbReference>
<dbReference type="InterPro" id="IPR029044">
    <property type="entry name" value="Nucleotide-diphossugar_trans"/>
</dbReference>
<dbReference type="Pfam" id="PF00535">
    <property type="entry name" value="Glycos_transf_2"/>
    <property type="match status" value="1"/>
</dbReference>
<accession>A0A081BLZ0</accession>
<organism evidence="2 3">
    <name type="scientific">Candidatus Moduliflexus flocculans</name>
    <dbReference type="NCBI Taxonomy" id="1499966"/>
    <lineage>
        <taxon>Bacteria</taxon>
        <taxon>Candidatus Moduliflexota</taxon>
        <taxon>Candidatus Moduliflexia</taxon>
        <taxon>Candidatus Moduliflexales</taxon>
        <taxon>Candidatus Moduliflexaceae</taxon>
    </lineage>
</organism>
<dbReference type="InterPro" id="IPR001173">
    <property type="entry name" value="Glyco_trans_2-like"/>
</dbReference>
<dbReference type="HOGENOM" id="CLU_905060_0_0_0"/>
<proteinExistence type="predicted"/>
<name>A0A081BLZ0_9BACT</name>
<keyword evidence="2" id="KW-0808">Transferase</keyword>
<dbReference type="PANTHER" id="PTHR43179:SF7">
    <property type="entry name" value="RHAMNOSYLTRANSFERASE WBBL"/>
    <property type="match status" value="1"/>
</dbReference>
<sequence>MEFSNHVAACRPELYRFDQNQPRPAWQIFTDVAITTVTFNRLEHTKRLINSLYHKTQMPFTLYVFDQASDDGTAEYLGELRRIRNNVIIIRFPKNIGKARAFLHAQSEVRGDLFVHFDNDIEILSNYWLVHLLKAYYAYFLGTGACEVALGLRMLNQEEYGFRYATTIVNYRIPSAQNALPRTSYSSTSHDSQEREYLLDERVCLGLTHFLCGGAWSIPLTYFRRINWKDFYPIGIGGDDQFISQECARLGIQLAYIENGPLCYHHDWPYSDEKLELYARLKQERMVTDWPYLKWKAKDVMRRWLRR</sequence>
<dbReference type="GO" id="GO:0016740">
    <property type="term" value="F:transferase activity"/>
    <property type="evidence" value="ECO:0007669"/>
    <property type="project" value="UniProtKB-KW"/>
</dbReference>
<dbReference type="STRING" id="1499966.U14_02650"/>
<feature type="domain" description="Glycosyltransferase 2-like" evidence="1">
    <location>
        <begin position="36"/>
        <end position="137"/>
    </location>
</feature>
<dbReference type="EMBL" id="DF820457">
    <property type="protein sequence ID" value="GAK51406.1"/>
    <property type="molecule type" value="Genomic_DNA"/>
</dbReference>
<evidence type="ECO:0000259" key="1">
    <source>
        <dbReference type="Pfam" id="PF00535"/>
    </source>
</evidence>
<keyword evidence="3" id="KW-1185">Reference proteome</keyword>
<dbReference type="Proteomes" id="UP000030700">
    <property type="component" value="Unassembled WGS sequence"/>
</dbReference>
<dbReference type="AlphaFoldDB" id="A0A081BLZ0"/>
<evidence type="ECO:0000313" key="2">
    <source>
        <dbReference type="EMBL" id="GAK51406.1"/>
    </source>
</evidence>
<gene>
    <name evidence="2" type="ORF">U14_02650</name>
</gene>
<reference evidence="2 3" key="1">
    <citation type="journal article" date="2015" name="PeerJ">
        <title>First genomic representation of candidate bacterial phylum KSB3 points to enhanced environmental sensing as a trigger of wastewater bulking.</title>
        <authorList>
            <person name="Sekiguchi Y."/>
            <person name="Ohashi A."/>
            <person name="Parks D.H."/>
            <person name="Yamauchi T."/>
            <person name="Tyson G.W."/>
            <person name="Hugenholtz P."/>
        </authorList>
    </citation>
    <scope>NUCLEOTIDE SEQUENCE [LARGE SCALE GENOMIC DNA]</scope>
</reference>